<evidence type="ECO:0000313" key="2">
    <source>
        <dbReference type="EMBL" id="MDI3389159.1"/>
    </source>
</evidence>
<name>A0ABT6RXK2_9ACTN</name>
<sequence length="54" mass="5543">MVQSIAIGIALFGTGTGVHVPTLLRRGRAEAGLAVLATVFIVAFAYAGTLRVTN</sequence>
<reference evidence="2 3" key="1">
    <citation type="submission" date="2023-05" db="EMBL/GenBank/DDBJ databases">
        <title>Draft genome sequence of Streptomyces sp. B-S-A8 isolated from a cave soil in Thailand.</title>
        <authorList>
            <person name="Chamroensaksri N."/>
            <person name="Muangham S."/>
        </authorList>
    </citation>
    <scope>NUCLEOTIDE SEQUENCE [LARGE SCALE GENOMIC DNA]</scope>
    <source>
        <strain evidence="2 3">B-S-A8</strain>
    </source>
</reference>
<keyword evidence="1" id="KW-0472">Membrane</keyword>
<feature type="transmembrane region" description="Helical" evidence="1">
    <location>
        <begin position="6"/>
        <end position="24"/>
    </location>
</feature>
<proteinExistence type="predicted"/>
<evidence type="ECO:0000313" key="3">
    <source>
        <dbReference type="Proteomes" id="UP001224661"/>
    </source>
</evidence>
<dbReference type="EMBL" id="JASCIR010000024">
    <property type="protein sequence ID" value="MDI3389159.1"/>
    <property type="molecule type" value="Genomic_DNA"/>
</dbReference>
<evidence type="ECO:0000256" key="1">
    <source>
        <dbReference type="SAM" id="Phobius"/>
    </source>
</evidence>
<keyword evidence="1" id="KW-1133">Transmembrane helix</keyword>
<protein>
    <submittedName>
        <fullName evidence="2">Uncharacterized protein</fullName>
    </submittedName>
</protein>
<organism evidence="2 3">
    <name type="scientific">Streptomyces solicavernae</name>
    <dbReference type="NCBI Taxonomy" id="3043614"/>
    <lineage>
        <taxon>Bacteria</taxon>
        <taxon>Bacillati</taxon>
        <taxon>Actinomycetota</taxon>
        <taxon>Actinomycetes</taxon>
        <taxon>Kitasatosporales</taxon>
        <taxon>Streptomycetaceae</taxon>
        <taxon>Streptomyces</taxon>
    </lineage>
</organism>
<accession>A0ABT6RXK2</accession>
<dbReference type="Proteomes" id="UP001224661">
    <property type="component" value="Unassembled WGS sequence"/>
</dbReference>
<keyword evidence="3" id="KW-1185">Reference proteome</keyword>
<gene>
    <name evidence="2" type="ORF">QIS99_23605</name>
</gene>
<keyword evidence="1" id="KW-0812">Transmembrane</keyword>
<comment type="caution">
    <text evidence="2">The sequence shown here is derived from an EMBL/GenBank/DDBJ whole genome shotgun (WGS) entry which is preliminary data.</text>
</comment>
<dbReference type="RefSeq" id="WP_282515617.1">
    <property type="nucleotide sequence ID" value="NZ_JASCIR010000024.1"/>
</dbReference>
<feature type="transmembrane region" description="Helical" evidence="1">
    <location>
        <begin position="31"/>
        <end position="49"/>
    </location>
</feature>